<dbReference type="PANTHER" id="PTHR13647:SF4">
    <property type="entry name" value="INSULIN-LIKE PEPTIDE 1-RELATED"/>
    <property type="match status" value="1"/>
</dbReference>
<evidence type="ECO:0000256" key="5">
    <source>
        <dbReference type="ARBA" id="ARBA00023157"/>
    </source>
</evidence>
<keyword evidence="6" id="KW-0964">Secreted</keyword>
<dbReference type="GO" id="GO:0005158">
    <property type="term" value="F:insulin receptor binding"/>
    <property type="evidence" value="ECO:0007669"/>
    <property type="project" value="EnsemblMetazoa"/>
</dbReference>
<accession>B3NGL9</accession>
<dbReference type="EMBL" id="CH955481">
    <property type="protein sequence ID" value="EDV45054.1"/>
    <property type="molecule type" value="Genomic_DNA"/>
</dbReference>
<dbReference type="GO" id="GO:0060250">
    <property type="term" value="P:germ-line stem-cell niche homeostasis"/>
    <property type="evidence" value="ECO:0007669"/>
    <property type="project" value="EnsemblMetazoa"/>
</dbReference>
<organism evidence="10 11">
    <name type="scientific">Drosophila erecta</name>
    <name type="common">Fruit fly</name>
    <dbReference type="NCBI Taxonomy" id="7220"/>
    <lineage>
        <taxon>Eukaryota</taxon>
        <taxon>Metazoa</taxon>
        <taxon>Ecdysozoa</taxon>
        <taxon>Arthropoda</taxon>
        <taxon>Hexapoda</taxon>
        <taxon>Insecta</taxon>
        <taxon>Pterygota</taxon>
        <taxon>Neoptera</taxon>
        <taxon>Endopterygota</taxon>
        <taxon>Diptera</taxon>
        <taxon>Brachycera</taxon>
        <taxon>Muscomorpha</taxon>
        <taxon>Ephydroidea</taxon>
        <taxon>Drosophilidae</taxon>
        <taxon>Drosophila</taxon>
        <taxon>Sophophora</taxon>
    </lineage>
</organism>
<keyword evidence="3" id="KW-0165">Cleavage on pair of basic residues</keyword>
<evidence type="ECO:0000313" key="9">
    <source>
        <dbReference type="EMBL" id="EDV45054.1"/>
    </source>
</evidence>
<dbReference type="InterPro" id="IPR016179">
    <property type="entry name" value="Insulin-like"/>
</dbReference>
<dbReference type="GO" id="GO:0045793">
    <property type="term" value="P:positive regulation of cell size"/>
    <property type="evidence" value="ECO:0007669"/>
    <property type="project" value="EnsemblMetazoa"/>
</dbReference>
<feature type="signal peptide" evidence="7">
    <location>
        <begin position="1"/>
        <end position="26"/>
    </location>
</feature>
<dbReference type="PRINTS" id="PR00276">
    <property type="entry name" value="INSULINFAMLY"/>
</dbReference>
<dbReference type="SMART" id="SM00078">
    <property type="entry name" value="IlGF"/>
    <property type="match status" value="1"/>
</dbReference>
<dbReference type="GO" id="GO:0030307">
    <property type="term" value="P:positive regulation of cell growth"/>
    <property type="evidence" value="ECO:0007669"/>
    <property type="project" value="EnsemblMetazoa"/>
</dbReference>
<evidence type="ECO:0000256" key="1">
    <source>
        <dbReference type="ARBA" id="ARBA00009034"/>
    </source>
</evidence>
<dbReference type="KEGG" id="der:6546017"/>
<proteinExistence type="inferred from homology"/>
<feature type="chain" id="PRO_5014298537" description="Insulin-like domain-containing protein" evidence="7">
    <location>
        <begin position="27"/>
        <end position="137"/>
    </location>
</feature>
<dbReference type="GO" id="GO:0045818">
    <property type="term" value="P:negative regulation of glycogen catabolic process"/>
    <property type="evidence" value="ECO:0007669"/>
    <property type="project" value="EnsemblMetazoa"/>
</dbReference>
<dbReference type="GO" id="GO:0008284">
    <property type="term" value="P:positive regulation of cell population proliferation"/>
    <property type="evidence" value="ECO:0007669"/>
    <property type="project" value="EnsemblMetazoa"/>
</dbReference>
<dbReference type="GO" id="GO:0040009">
    <property type="term" value="P:regulation of growth rate"/>
    <property type="evidence" value="ECO:0007669"/>
    <property type="project" value="EnsemblMetazoa"/>
</dbReference>
<reference evidence="10 11" key="1">
    <citation type="journal article" date="2007" name="Nature">
        <title>Evolution of genes and genomes on the Drosophila phylogeny.</title>
        <authorList>
            <consortium name="Drosophila 12 Genomes Consortium"/>
            <person name="Clark A.G."/>
            <person name="Eisen M.B."/>
            <person name="Smith D.R."/>
            <person name="Bergman C.M."/>
            <person name="Oliver B."/>
            <person name="Markow T.A."/>
            <person name="Kaufman T.C."/>
            <person name="Kellis M."/>
            <person name="Gelbart W."/>
            <person name="Iyer V.N."/>
            <person name="Pollard D.A."/>
            <person name="Sackton T.B."/>
            <person name="Larracuente A.M."/>
            <person name="Singh N.D."/>
            <person name="Abad J.P."/>
            <person name="Abt D.N."/>
            <person name="Adryan B."/>
            <person name="Aguade M."/>
            <person name="Akashi H."/>
            <person name="Anderson W.W."/>
            <person name="Aquadro C.F."/>
            <person name="Ardell D.H."/>
            <person name="Arguello R."/>
            <person name="Artieri C.G."/>
            <person name="Barbash D.A."/>
            <person name="Barker D."/>
            <person name="Barsanti P."/>
            <person name="Batterham P."/>
            <person name="Batzoglou S."/>
            <person name="Begun D."/>
            <person name="Bhutkar A."/>
            <person name="Blanco E."/>
            <person name="Bosak S.A."/>
            <person name="Bradley R.K."/>
            <person name="Brand A.D."/>
            <person name="Brent M.R."/>
            <person name="Brooks A.N."/>
            <person name="Brown R.H."/>
            <person name="Butlin R.K."/>
            <person name="Caggese C."/>
            <person name="Calvi B.R."/>
            <person name="Bernardo de Carvalho A."/>
            <person name="Caspi A."/>
            <person name="Castrezana S."/>
            <person name="Celniker S.E."/>
            <person name="Chang J.L."/>
            <person name="Chapple C."/>
            <person name="Chatterji S."/>
            <person name="Chinwalla A."/>
            <person name="Civetta A."/>
            <person name="Clifton S.W."/>
            <person name="Comeron J.M."/>
            <person name="Costello J.C."/>
            <person name="Coyne J.A."/>
            <person name="Daub J."/>
            <person name="David R.G."/>
            <person name="Delcher A.L."/>
            <person name="Delehaunty K."/>
            <person name="Do C.B."/>
            <person name="Ebling H."/>
            <person name="Edwards K."/>
            <person name="Eickbush T."/>
            <person name="Evans J.D."/>
            <person name="Filipski A."/>
            <person name="Findeiss S."/>
            <person name="Freyhult E."/>
            <person name="Fulton L."/>
            <person name="Fulton R."/>
            <person name="Garcia A.C."/>
            <person name="Gardiner A."/>
            <person name="Garfield D.A."/>
            <person name="Garvin B.E."/>
            <person name="Gibson G."/>
            <person name="Gilbert D."/>
            <person name="Gnerre S."/>
            <person name="Godfrey J."/>
            <person name="Good R."/>
            <person name="Gotea V."/>
            <person name="Gravely B."/>
            <person name="Greenberg A.J."/>
            <person name="Griffiths-Jones S."/>
            <person name="Gross S."/>
            <person name="Guigo R."/>
            <person name="Gustafson E.A."/>
            <person name="Haerty W."/>
            <person name="Hahn M.W."/>
            <person name="Halligan D.L."/>
            <person name="Halpern A.L."/>
            <person name="Halter G.M."/>
            <person name="Han M.V."/>
            <person name="Heger A."/>
            <person name="Hillier L."/>
            <person name="Hinrichs A.S."/>
            <person name="Holmes I."/>
            <person name="Hoskins R.A."/>
            <person name="Hubisz M.J."/>
            <person name="Hultmark D."/>
            <person name="Huntley M.A."/>
            <person name="Jaffe D.B."/>
            <person name="Jagadeeshan S."/>
            <person name="Jeck W.R."/>
            <person name="Johnson J."/>
            <person name="Jones C.D."/>
            <person name="Jordan W.C."/>
            <person name="Karpen G.H."/>
            <person name="Kataoka E."/>
            <person name="Keightley P.D."/>
            <person name="Kheradpour P."/>
            <person name="Kirkness E.F."/>
            <person name="Koerich L.B."/>
            <person name="Kristiansen K."/>
            <person name="Kudrna D."/>
            <person name="Kulathinal R.J."/>
            <person name="Kumar S."/>
            <person name="Kwok R."/>
            <person name="Lander E."/>
            <person name="Langley C.H."/>
            <person name="Lapoint R."/>
            <person name="Lazzaro B.P."/>
            <person name="Lee S.J."/>
            <person name="Levesque L."/>
            <person name="Li R."/>
            <person name="Lin C.F."/>
            <person name="Lin M.F."/>
            <person name="Lindblad-Toh K."/>
            <person name="Llopart A."/>
            <person name="Long M."/>
            <person name="Low L."/>
            <person name="Lozovsky E."/>
            <person name="Lu J."/>
            <person name="Luo M."/>
            <person name="Machado C.A."/>
            <person name="Makalowski W."/>
            <person name="Marzo M."/>
            <person name="Matsuda M."/>
            <person name="Matzkin L."/>
            <person name="McAllister B."/>
            <person name="McBride C.S."/>
            <person name="McKernan B."/>
            <person name="McKernan K."/>
            <person name="Mendez-Lago M."/>
            <person name="Minx P."/>
            <person name="Mollenhauer M.U."/>
            <person name="Montooth K."/>
            <person name="Mount S.M."/>
            <person name="Mu X."/>
            <person name="Myers E."/>
            <person name="Negre B."/>
            <person name="Newfeld S."/>
            <person name="Nielsen R."/>
            <person name="Noor M.A."/>
            <person name="O'Grady P."/>
            <person name="Pachter L."/>
            <person name="Papaceit M."/>
            <person name="Parisi M.J."/>
            <person name="Parisi M."/>
            <person name="Parts L."/>
            <person name="Pedersen J.S."/>
            <person name="Pesole G."/>
            <person name="Phillippy A.M."/>
            <person name="Ponting C.P."/>
            <person name="Pop M."/>
            <person name="Porcelli D."/>
            <person name="Powell J.R."/>
            <person name="Prohaska S."/>
            <person name="Pruitt K."/>
            <person name="Puig M."/>
            <person name="Quesneville H."/>
            <person name="Ram K.R."/>
            <person name="Rand D."/>
            <person name="Rasmussen M.D."/>
            <person name="Reed L.K."/>
            <person name="Reenan R."/>
            <person name="Reily A."/>
            <person name="Remington K.A."/>
            <person name="Rieger T.T."/>
            <person name="Ritchie M.G."/>
            <person name="Robin C."/>
            <person name="Rogers Y.H."/>
            <person name="Rohde C."/>
            <person name="Rozas J."/>
            <person name="Rubenfield M.J."/>
            <person name="Ruiz A."/>
            <person name="Russo S."/>
            <person name="Salzberg S.L."/>
            <person name="Sanchez-Gracia A."/>
            <person name="Saranga D.J."/>
            <person name="Sato H."/>
            <person name="Schaeffer S.W."/>
            <person name="Schatz M.C."/>
            <person name="Schlenke T."/>
            <person name="Schwartz R."/>
            <person name="Segarra C."/>
            <person name="Singh R.S."/>
            <person name="Sirot L."/>
            <person name="Sirota M."/>
            <person name="Sisneros N.B."/>
            <person name="Smith C.D."/>
            <person name="Smith T.F."/>
            <person name="Spieth J."/>
            <person name="Stage D.E."/>
            <person name="Stark A."/>
            <person name="Stephan W."/>
            <person name="Strausberg R.L."/>
            <person name="Strempel S."/>
            <person name="Sturgill D."/>
            <person name="Sutton G."/>
            <person name="Sutton G.G."/>
            <person name="Tao W."/>
            <person name="Teichmann S."/>
            <person name="Tobari Y.N."/>
            <person name="Tomimura Y."/>
            <person name="Tsolas J.M."/>
            <person name="Valente V.L."/>
            <person name="Venter E."/>
            <person name="Venter J.C."/>
            <person name="Vicario S."/>
            <person name="Vieira F.G."/>
            <person name="Vilella A.J."/>
            <person name="Villasante A."/>
            <person name="Walenz B."/>
            <person name="Wang J."/>
            <person name="Wasserman M."/>
            <person name="Watts T."/>
            <person name="Wilson D."/>
            <person name="Wilson R.K."/>
            <person name="Wing R.A."/>
            <person name="Wolfner M.F."/>
            <person name="Wong A."/>
            <person name="Wong G.K."/>
            <person name="Wu C.I."/>
            <person name="Wu G."/>
            <person name="Yamamoto D."/>
            <person name="Yang H.P."/>
            <person name="Yang S.P."/>
            <person name="Yorke J.A."/>
            <person name="Yoshida K."/>
            <person name="Zdobnov E."/>
            <person name="Zhang P."/>
            <person name="Zhang Y."/>
            <person name="Zimin A.V."/>
            <person name="Baldwin J."/>
            <person name="Abdouelleil A."/>
            <person name="Abdulkadir J."/>
            <person name="Abebe A."/>
            <person name="Abera B."/>
            <person name="Abreu J."/>
            <person name="Acer S.C."/>
            <person name="Aftuck L."/>
            <person name="Alexander A."/>
            <person name="An P."/>
            <person name="Anderson E."/>
            <person name="Anderson S."/>
            <person name="Arachi H."/>
            <person name="Azer M."/>
            <person name="Bachantsang P."/>
            <person name="Barry A."/>
            <person name="Bayul T."/>
            <person name="Berlin A."/>
            <person name="Bessette D."/>
            <person name="Bloom T."/>
            <person name="Blye J."/>
            <person name="Boguslavskiy L."/>
            <person name="Bonnet C."/>
            <person name="Boukhgalter B."/>
            <person name="Bourzgui I."/>
            <person name="Brown A."/>
            <person name="Cahill P."/>
            <person name="Channer S."/>
            <person name="Cheshatsang Y."/>
            <person name="Chuda L."/>
            <person name="Citroen M."/>
            <person name="Collymore A."/>
            <person name="Cooke P."/>
            <person name="Costello M."/>
            <person name="D'Aco K."/>
            <person name="Daza R."/>
            <person name="De Haan G."/>
            <person name="DeGray S."/>
            <person name="DeMaso C."/>
            <person name="Dhargay N."/>
            <person name="Dooley K."/>
            <person name="Dooley E."/>
            <person name="Doricent M."/>
            <person name="Dorje P."/>
            <person name="Dorjee K."/>
            <person name="Dupes A."/>
            <person name="Elong R."/>
            <person name="Falk J."/>
            <person name="Farina A."/>
            <person name="Faro S."/>
            <person name="Ferguson D."/>
            <person name="Fisher S."/>
            <person name="Foley C.D."/>
            <person name="Franke A."/>
            <person name="Friedrich D."/>
            <person name="Gadbois L."/>
            <person name="Gearin G."/>
            <person name="Gearin C.R."/>
            <person name="Giannoukos G."/>
            <person name="Goode T."/>
            <person name="Graham J."/>
            <person name="Grandbois E."/>
            <person name="Grewal S."/>
            <person name="Gyaltsen K."/>
            <person name="Hafez N."/>
            <person name="Hagos B."/>
            <person name="Hall J."/>
            <person name="Henson C."/>
            <person name="Hollinger A."/>
            <person name="Honan T."/>
            <person name="Huard M.D."/>
            <person name="Hughes L."/>
            <person name="Hurhula B."/>
            <person name="Husby M.E."/>
            <person name="Kamat A."/>
            <person name="Kanga B."/>
            <person name="Kashin S."/>
            <person name="Khazanovich D."/>
            <person name="Kisner P."/>
            <person name="Lance K."/>
            <person name="Lara M."/>
            <person name="Lee W."/>
            <person name="Lennon N."/>
            <person name="Letendre F."/>
            <person name="LeVine R."/>
            <person name="Lipovsky A."/>
            <person name="Liu X."/>
            <person name="Liu J."/>
            <person name="Liu S."/>
            <person name="Lokyitsang T."/>
            <person name="Lokyitsang Y."/>
            <person name="Lubonja R."/>
            <person name="Lui A."/>
            <person name="MacDonald P."/>
            <person name="Magnisalis V."/>
            <person name="Maru K."/>
            <person name="Matthews C."/>
            <person name="McCusker W."/>
            <person name="McDonough S."/>
            <person name="Mehta T."/>
            <person name="Meldrim J."/>
            <person name="Meneus L."/>
            <person name="Mihai O."/>
            <person name="Mihalev A."/>
            <person name="Mihova T."/>
            <person name="Mittelman R."/>
            <person name="Mlenga V."/>
            <person name="Montmayeur A."/>
            <person name="Mulrain L."/>
            <person name="Navidi A."/>
            <person name="Naylor J."/>
            <person name="Negash T."/>
            <person name="Nguyen T."/>
            <person name="Nguyen N."/>
            <person name="Nicol R."/>
            <person name="Norbu C."/>
            <person name="Norbu N."/>
            <person name="Novod N."/>
            <person name="O'Neill B."/>
            <person name="Osman S."/>
            <person name="Markiewicz E."/>
            <person name="Oyono O.L."/>
            <person name="Patti C."/>
            <person name="Phunkhang P."/>
            <person name="Pierre F."/>
            <person name="Priest M."/>
            <person name="Raghuraman S."/>
            <person name="Rege F."/>
            <person name="Reyes R."/>
            <person name="Rise C."/>
            <person name="Rogov P."/>
            <person name="Ross K."/>
            <person name="Ryan E."/>
            <person name="Settipalli S."/>
            <person name="Shea T."/>
            <person name="Sherpa N."/>
            <person name="Shi L."/>
            <person name="Shih D."/>
            <person name="Sparrow T."/>
            <person name="Spaulding J."/>
            <person name="Stalker J."/>
            <person name="Stange-Thomann N."/>
            <person name="Stavropoulos S."/>
            <person name="Stone C."/>
            <person name="Strader C."/>
            <person name="Tesfaye S."/>
            <person name="Thomson T."/>
            <person name="Thoulutsang Y."/>
            <person name="Thoulutsang D."/>
            <person name="Topham K."/>
            <person name="Topping I."/>
            <person name="Tsamla T."/>
            <person name="Vassiliev H."/>
            <person name="Vo A."/>
            <person name="Wangchuk T."/>
            <person name="Wangdi T."/>
            <person name="Weiand M."/>
            <person name="Wilkinson J."/>
            <person name="Wilson A."/>
            <person name="Yadav S."/>
            <person name="Young G."/>
            <person name="Yu Q."/>
            <person name="Zembek L."/>
            <person name="Zhong D."/>
            <person name="Zimmer A."/>
            <person name="Zwirko Z."/>
            <person name="Jaffe D.B."/>
            <person name="Alvarez P."/>
            <person name="Brockman W."/>
            <person name="Butler J."/>
            <person name="Chin C."/>
            <person name="Gnerre S."/>
            <person name="Grabherr M."/>
            <person name="Kleber M."/>
            <person name="Mauceli E."/>
            <person name="MacCallum I."/>
        </authorList>
    </citation>
    <scope>NUCLEOTIDE SEQUENCE [LARGE SCALE GENOMIC DNA]</scope>
    <source>
        <strain evidence="10 11">TSC#14021-0224.01</strain>
    </source>
</reference>
<keyword evidence="4 7" id="KW-0732">Signal</keyword>
<dbReference type="PANTHER" id="PTHR13647">
    <property type="entry name" value="INSULIN-LIKE PEPTIDE 2-RELATED"/>
    <property type="match status" value="1"/>
</dbReference>
<dbReference type="GO" id="GO:0030536">
    <property type="term" value="P:larval feeding behavior"/>
    <property type="evidence" value="ECO:0007669"/>
    <property type="project" value="EnsemblMetazoa"/>
</dbReference>
<dbReference type="GO" id="GO:0008340">
    <property type="term" value="P:determination of adult lifespan"/>
    <property type="evidence" value="ECO:0007669"/>
    <property type="project" value="EnsemblMetazoa"/>
</dbReference>
<dbReference type="GO" id="GO:0070328">
    <property type="term" value="P:triglyceride homeostasis"/>
    <property type="evidence" value="ECO:0007669"/>
    <property type="project" value="EnsemblMetazoa"/>
</dbReference>
<evidence type="ECO:0000256" key="4">
    <source>
        <dbReference type="ARBA" id="ARBA00022729"/>
    </source>
</evidence>
<dbReference type="GO" id="GO:2000252">
    <property type="term" value="P:negative regulation of feeding behavior"/>
    <property type="evidence" value="ECO:0007669"/>
    <property type="project" value="EnsemblMetazoa"/>
</dbReference>
<sequence>MCKTLSLISMVAVILLASSTVKLAQGTLCSEKLNEVLSMVCEQYNSVIPHKRAMPGADSDLDALNPLQFVQEFEEEDNSISEPLRNALFPGNYLGGVLNSLAEIRRRTRQRQGIVERCCKKSCDRTTLLEYCSVVRN</sequence>
<keyword evidence="11" id="KW-1185">Reference proteome</keyword>
<dbReference type="GO" id="GO:0005615">
    <property type="term" value="C:extracellular space"/>
    <property type="evidence" value="ECO:0007669"/>
    <property type="project" value="EnsemblMetazoa"/>
</dbReference>
<evidence type="ECO:0000256" key="3">
    <source>
        <dbReference type="ARBA" id="ARBA00022685"/>
    </source>
</evidence>
<dbReference type="GO" id="GO:0005179">
    <property type="term" value="F:hormone activity"/>
    <property type="evidence" value="ECO:0007669"/>
    <property type="project" value="InterPro"/>
</dbReference>
<dbReference type="InterPro" id="IPR022352">
    <property type="entry name" value="Ins/IGF/rlx"/>
</dbReference>
<dbReference type="InterPro" id="IPR022353">
    <property type="entry name" value="Insulin_CS"/>
</dbReference>
<evidence type="ECO:0000256" key="7">
    <source>
        <dbReference type="SAM" id="SignalP"/>
    </source>
</evidence>
<reference evidence="10" key="3">
    <citation type="submission" date="2015-11" db="EMBL/GenBank/DDBJ databases">
        <authorList>
            <consortium name="FlyBase"/>
        </authorList>
    </citation>
    <scope>NUCLEOTIDE SEQUENCE</scope>
    <source>
        <strain evidence="10">TSC#14021-0224.01</strain>
    </source>
</reference>
<dbReference type="GO" id="GO:0071333">
    <property type="term" value="P:cellular response to glucose stimulus"/>
    <property type="evidence" value="ECO:0007669"/>
    <property type="project" value="EnsemblMetazoa"/>
</dbReference>
<keyword evidence="5" id="KW-1015">Disulfide bond</keyword>
<evidence type="ECO:0000313" key="11">
    <source>
        <dbReference type="Proteomes" id="UP000008711"/>
    </source>
</evidence>
<dbReference type="EMBL" id="CH954178">
    <property type="protein sequence ID" value="EDV51255.1"/>
    <property type="molecule type" value="Genomic_DNA"/>
</dbReference>
<dbReference type="GO" id="GO:0061964">
    <property type="term" value="P:negative regulation of entry into reproductive diapause"/>
    <property type="evidence" value="ECO:0007669"/>
    <property type="project" value="EnsemblMetazoa"/>
</dbReference>
<reference evidence="10 11" key="2">
    <citation type="journal article" date="2008" name="Bioinformatics">
        <title>Assembly reconciliation.</title>
        <authorList>
            <person name="Zimin A.V."/>
            <person name="Smith D.R."/>
            <person name="Sutton G."/>
            <person name="Yorke J.A."/>
        </authorList>
    </citation>
    <scope>NUCLEOTIDE SEQUENCE [LARGE SCALE GENOMIC DNA]</scope>
    <source>
        <strain evidence="10 11">TSC#14021-0224.01</strain>
    </source>
</reference>
<evidence type="ECO:0000259" key="8">
    <source>
        <dbReference type="SMART" id="SM00078"/>
    </source>
</evidence>
<dbReference type="OrthoDB" id="10019596at2759"/>
<dbReference type="GO" id="GO:0030431">
    <property type="term" value="P:sleep"/>
    <property type="evidence" value="ECO:0007669"/>
    <property type="project" value="EnsemblMetazoa"/>
</dbReference>
<name>B3NGL9_DROER</name>
<evidence type="ECO:0000256" key="6">
    <source>
        <dbReference type="RuleBase" id="RU000406"/>
    </source>
</evidence>
<comment type="subunit">
    <text evidence="2">Heterodimer of a B chain and an A chain linked by two disulfide bonds.</text>
</comment>
<dbReference type="InterPro" id="IPR036438">
    <property type="entry name" value="Insulin-like_sf"/>
</dbReference>
<dbReference type="HOGENOM" id="CLU_125164_0_0_1"/>
<dbReference type="AlphaFoldDB" id="B3NGL9"/>
<feature type="domain" description="Insulin-like" evidence="8">
    <location>
        <begin position="26"/>
        <end position="132"/>
    </location>
</feature>
<dbReference type="GO" id="GO:0032094">
    <property type="term" value="P:response to food"/>
    <property type="evidence" value="ECO:0007669"/>
    <property type="project" value="EnsemblMetazoa"/>
</dbReference>
<dbReference type="OMA" id="CKEFNSV"/>
<dbReference type="Proteomes" id="UP000008711">
    <property type="component" value="Unassembled WGS sequence"/>
</dbReference>
<dbReference type="PROSITE" id="PS00262">
    <property type="entry name" value="INSULIN"/>
    <property type="match status" value="1"/>
</dbReference>
<dbReference type="GO" id="GO:0040018">
    <property type="term" value="P:positive regulation of multicellular organism growth"/>
    <property type="evidence" value="ECO:0007669"/>
    <property type="project" value="EnsemblMetazoa"/>
</dbReference>
<dbReference type="Gene3D" id="1.10.100.10">
    <property type="entry name" value="Insulin-like"/>
    <property type="match status" value="1"/>
</dbReference>
<dbReference type="GO" id="GO:0045475">
    <property type="term" value="P:locomotor rhythm"/>
    <property type="evidence" value="ECO:0007669"/>
    <property type="project" value="EnsemblMetazoa"/>
</dbReference>
<protein>
    <recommendedName>
        <fullName evidence="8">Insulin-like domain-containing protein</fullName>
    </recommendedName>
</protein>
<dbReference type="SUPFAM" id="SSF56994">
    <property type="entry name" value="Insulin-like"/>
    <property type="match status" value="1"/>
</dbReference>
<dbReference type="Pfam" id="PF00049">
    <property type="entry name" value="Insulin"/>
    <property type="match status" value="1"/>
</dbReference>
<evidence type="ECO:0000256" key="2">
    <source>
        <dbReference type="ARBA" id="ARBA00011207"/>
    </source>
</evidence>
<dbReference type="GO" id="GO:0008286">
    <property type="term" value="P:insulin receptor signaling pathway"/>
    <property type="evidence" value="ECO:0007669"/>
    <property type="project" value="EnsemblMetazoa"/>
</dbReference>
<comment type="subcellular location">
    <subcellularLocation>
        <location evidence="6">Secreted</location>
    </subcellularLocation>
</comment>
<comment type="similarity">
    <text evidence="1 6">Belongs to the insulin family.</text>
</comment>
<dbReference type="eggNOG" id="ENOG502T6SN">
    <property type="taxonomic scope" value="Eukaryota"/>
</dbReference>
<evidence type="ECO:0000313" key="10">
    <source>
        <dbReference type="EMBL" id="EDV51255.1"/>
    </source>
</evidence>
<dbReference type="CDD" id="cd00101">
    <property type="entry name" value="IlGF_like"/>
    <property type="match status" value="1"/>
</dbReference>
<gene>
    <name evidence="10" type="primary">Dere\GG15413</name>
    <name evidence="9" type="synonym">Dere\GG19126</name>
    <name evidence="10" type="ORF">Dere_GG15413</name>
    <name evidence="9" type="ORF">Dere_GG19126</name>
</gene>
<dbReference type="GO" id="GO:1990928">
    <property type="term" value="P:response to amino acid starvation"/>
    <property type="evidence" value="ECO:0007669"/>
    <property type="project" value="EnsemblMetazoa"/>
</dbReference>
<dbReference type="GO" id="GO:0046622">
    <property type="term" value="P:positive regulation of organ growth"/>
    <property type="evidence" value="ECO:0007669"/>
    <property type="project" value="EnsemblMetazoa"/>
</dbReference>
<dbReference type="GO" id="GO:0060180">
    <property type="term" value="P:female mating behavior"/>
    <property type="evidence" value="ECO:0007669"/>
    <property type="project" value="EnsemblMetazoa"/>
</dbReference>